<sequence length="445" mass="51946">MRRTILIILLLVPLFTRAQEKLTPVEVDKETYAYYLNGEWKKLIQLSKEARKEGIDFFYLNTRTAIAYYNLGHYRRSIPLFENALQEIKGDTILLEYLYYAYLFSGRNQDAVFLTREFPESLKKRLDAKPKAVRNFSIESGVSSNTDYNSISTMSRNRNSSVYDDNYYPKNQYYVTTGLVHDLGSGLRYTQAYTYIQINEEQHIREMGNQPNESTHTTAQNQYYGALDFNLGDGFHLIPSLNMLWGKYSYIALSYDSNDAAIYSLVDENFNDYSLYLGLFKNFTYFSTELSGSFANLLGIDCSQFNGQLAIYPLANLNFYLVSTISLKQQKLTSANYSDNNMVFNQKIGFKAGPFWLEGYYTDGSMQFLSEANNYVIWNTPYPIDSRWGANLILPIHQNRLQLVFRYYSMKQKGYMLYYEDTDTYQYEEYNFTNQNFSGGLTWNF</sequence>
<gene>
    <name evidence="2" type="ORF">PbJCM13498_13380</name>
</gene>
<evidence type="ECO:0000313" key="3">
    <source>
        <dbReference type="Proteomes" id="UP000391834"/>
    </source>
</evidence>
<dbReference type="InterPro" id="IPR011990">
    <property type="entry name" value="TPR-like_helical_dom_sf"/>
</dbReference>
<dbReference type="Proteomes" id="UP000391834">
    <property type="component" value="Unassembled WGS sequence"/>
</dbReference>
<feature type="chain" id="PRO_5024414921" description="Tetratricopeptide repeat protein" evidence="1">
    <location>
        <begin position="19"/>
        <end position="445"/>
    </location>
</feature>
<dbReference type="SUPFAM" id="SSF48452">
    <property type="entry name" value="TPR-like"/>
    <property type="match status" value="1"/>
</dbReference>
<evidence type="ECO:0008006" key="4">
    <source>
        <dbReference type="Google" id="ProtNLM"/>
    </source>
</evidence>
<organism evidence="2 3">
    <name type="scientific">Prolixibacter bellariivorans</name>
    <dbReference type="NCBI Taxonomy" id="314319"/>
    <lineage>
        <taxon>Bacteria</taxon>
        <taxon>Pseudomonadati</taxon>
        <taxon>Bacteroidota</taxon>
        <taxon>Bacteroidia</taxon>
        <taxon>Marinilabiliales</taxon>
        <taxon>Prolixibacteraceae</taxon>
        <taxon>Prolixibacter</taxon>
    </lineage>
</organism>
<name>A0A5M4AX26_9BACT</name>
<dbReference type="OrthoDB" id="819143at2"/>
<dbReference type="Gene3D" id="1.25.40.10">
    <property type="entry name" value="Tetratricopeptide repeat domain"/>
    <property type="match status" value="1"/>
</dbReference>
<evidence type="ECO:0000256" key="1">
    <source>
        <dbReference type="SAM" id="SignalP"/>
    </source>
</evidence>
<comment type="caution">
    <text evidence="2">The sequence shown here is derived from an EMBL/GenBank/DDBJ whole genome shotgun (WGS) entry which is preliminary data.</text>
</comment>
<evidence type="ECO:0000313" key="2">
    <source>
        <dbReference type="EMBL" id="GET32475.1"/>
    </source>
</evidence>
<accession>A0A5M4AX26</accession>
<keyword evidence="3" id="KW-1185">Reference proteome</keyword>
<dbReference type="RefSeq" id="WP_025863055.1">
    <property type="nucleotide sequence ID" value="NZ_BLAX01000001.1"/>
</dbReference>
<dbReference type="EMBL" id="BLAX01000001">
    <property type="protein sequence ID" value="GET32475.1"/>
    <property type="molecule type" value="Genomic_DNA"/>
</dbReference>
<dbReference type="AlphaFoldDB" id="A0A5M4AX26"/>
<feature type="signal peptide" evidence="1">
    <location>
        <begin position="1"/>
        <end position="18"/>
    </location>
</feature>
<protein>
    <recommendedName>
        <fullName evidence="4">Tetratricopeptide repeat protein</fullName>
    </recommendedName>
</protein>
<reference evidence="2 3" key="1">
    <citation type="submission" date="2019-10" db="EMBL/GenBank/DDBJ databases">
        <title>Prolixibacter strains distinguished by the presence of nitrate reductase genes were adept at nitrate-dependent anaerobic corrosion of metallic iron and carbon steel.</title>
        <authorList>
            <person name="Iino T."/>
            <person name="Shono N."/>
            <person name="Ito K."/>
            <person name="Nakamura R."/>
            <person name="Sueoka K."/>
            <person name="Harayama S."/>
            <person name="Ohkuma M."/>
        </authorList>
    </citation>
    <scope>NUCLEOTIDE SEQUENCE [LARGE SCALE GENOMIC DNA]</scope>
    <source>
        <strain evidence="2 3">JCM 13498</strain>
    </source>
</reference>
<proteinExistence type="predicted"/>
<keyword evidence="1" id="KW-0732">Signal</keyword>